<protein>
    <submittedName>
        <fullName evidence="2">Uncharacterized protein</fullName>
    </submittedName>
</protein>
<sequence length="98" mass="10925">MKPRRGKGKRNAEIHLPPPPPRLFPNYPSPSSTSSTPLPPPSMPRKPFLRRILPLVLVGCTAYMYMRTTKNHGTEKEEKFGVEVIPITAQGLETSSQS</sequence>
<accession>A0A8J5MAX7</accession>
<evidence type="ECO:0000313" key="2">
    <source>
        <dbReference type="EMBL" id="KAG6538845.1"/>
    </source>
</evidence>
<proteinExistence type="predicted"/>
<evidence type="ECO:0000256" key="1">
    <source>
        <dbReference type="SAM" id="MobiDB-lite"/>
    </source>
</evidence>
<name>A0A8J5MAX7_ZINOF</name>
<organism evidence="2 3">
    <name type="scientific">Zingiber officinale</name>
    <name type="common">Ginger</name>
    <name type="synonym">Amomum zingiber</name>
    <dbReference type="NCBI Taxonomy" id="94328"/>
    <lineage>
        <taxon>Eukaryota</taxon>
        <taxon>Viridiplantae</taxon>
        <taxon>Streptophyta</taxon>
        <taxon>Embryophyta</taxon>
        <taxon>Tracheophyta</taxon>
        <taxon>Spermatophyta</taxon>
        <taxon>Magnoliopsida</taxon>
        <taxon>Liliopsida</taxon>
        <taxon>Zingiberales</taxon>
        <taxon>Zingiberaceae</taxon>
        <taxon>Zingiber</taxon>
    </lineage>
</organism>
<feature type="region of interest" description="Disordered" evidence="1">
    <location>
        <begin position="1"/>
        <end position="46"/>
    </location>
</feature>
<dbReference type="EMBL" id="JACMSC010000001">
    <property type="protein sequence ID" value="KAG6538845.1"/>
    <property type="molecule type" value="Genomic_DNA"/>
</dbReference>
<evidence type="ECO:0000313" key="3">
    <source>
        <dbReference type="Proteomes" id="UP000734854"/>
    </source>
</evidence>
<dbReference type="AlphaFoldDB" id="A0A8J5MAX7"/>
<reference evidence="2 3" key="1">
    <citation type="submission" date="2020-08" db="EMBL/GenBank/DDBJ databases">
        <title>Plant Genome Project.</title>
        <authorList>
            <person name="Zhang R.-G."/>
        </authorList>
    </citation>
    <scope>NUCLEOTIDE SEQUENCE [LARGE SCALE GENOMIC DNA]</scope>
    <source>
        <tissue evidence="2">Rhizome</tissue>
    </source>
</reference>
<keyword evidence="3" id="KW-1185">Reference proteome</keyword>
<gene>
    <name evidence="2" type="ORF">ZIOFF_003996</name>
</gene>
<comment type="caution">
    <text evidence="2">The sequence shown here is derived from an EMBL/GenBank/DDBJ whole genome shotgun (WGS) entry which is preliminary data.</text>
</comment>
<dbReference type="Proteomes" id="UP000734854">
    <property type="component" value="Unassembled WGS sequence"/>
</dbReference>
<feature type="compositionally biased region" description="Low complexity" evidence="1">
    <location>
        <begin position="24"/>
        <end position="36"/>
    </location>
</feature>